<keyword evidence="3" id="KW-1185">Reference proteome</keyword>
<sequence>MTLLGLSTLKLLTAPGTKQIRATYYKIKNADLLYQVCSANIPGITRMSLIWCMQTRGTRWLAPQNLKTTASRKLNTRLATCVLAVVASRSR</sequence>
<gene>
    <name evidence="2" type="ORF">AFERRI_20364</name>
    <name evidence="1" type="ORF">AFERRI_380010</name>
</gene>
<proteinExistence type="predicted"/>
<protein>
    <submittedName>
        <fullName evidence="1">Uncharacterized protein</fullName>
    </submittedName>
</protein>
<reference evidence="1" key="1">
    <citation type="submission" date="2014-03" db="EMBL/GenBank/DDBJ databases">
        <authorList>
            <person name="Genoscope - CEA"/>
        </authorList>
    </citation>
    <scope>NUCLEOTIDE SEQUENCE [LARGE SCALE GENOMIC DNA]</scope>
    <source>
        <strain evidence="1">CF27</strain>
    </source>
</reference>
<reference evidence="1" key="2">
    <citation type="submission" date="2014-07" db="EMBL/GenBank/DDBJ databases">
        <title>Initial genome analysis of the psychrotolerant acidophile Acidithiobacillus ferrivorans CF27: insights into iron and sulfur oxidation pathways and into biofilm formation.</title>
        <authorList>
            <person name="Talla E."/>
            <person name="Hedrich S."/>
            <person name="Mangenot S."/>
            <person name="Ji B."/>
            <person name="Johnson D.B."/>
            <person name="Barbe V."/>
            <person name="Bonnefoy V."/>
        </authorList>
    </citation>
    <scope>NUCLEOTIDE SEQUENCE [LARGE SCALE GENOMIC DNA]</scope>
    <source>
        <strain evidence="1">CF27</strain>
    </source>
</reference>
<evidence type="ECO:0000313" key="1">
    <source>
        <dbReference type="EMBL" id="CDQ10003.1"/>
    </source>
</evidence>
<dbReference type="Proteomes" id="UP000193925">
    <property type="component" value="Chromosome AFERRI"/>
</dbReference>
<organism evidence="1">
    <name type="scientific">Acidithiobacillus ferrivorans</name>
    <dbReference type="NCBI Taxonomy" id="160808"/>
    <lineage>
        <taxon>Bacteria</taxon>
        <taxon>Pseudomonadati</taxon>
        <taxon>Pseudomonadota</taxon>
        <taxon>Acidithiobacillia</taxon>
        <taxon>Acidithiobacillales</taxon>
        <taxon>Acidithiobacillaceae</taxon>
        <taxon>Acidithiobacillus</taxon>
    </lineage>
</organism>
<dbReference type="EMBL" id="LT841305">
    <property type="protein sequence ID" value="SMH65581.1"/>
    <property type="molecule type" value="Genomic_DNA"/>
</dbReference>
<accession>A0A060UTB7</accession>
<reference evidence="2 3" key="3">
    <citation type="submission" date="2017-03" db="EMBL/GenBank/DDBJ databases">
        <authorList>
            <person name="Regsiter A."/>
            <person name="William W."/>
        </authorList>
    </citation>
    <scope>NUCLEOTIDE SEQUENCE [LARGE SCALE GENOMIC DNA]</scope>
    <source>
        <strain evidence="2">PRJEB5721</strain>
    </source>
</reference>
<evidence type="ECO:0000313" key="3">
    <source>
        <dbReference type="Proteomes" id="UP000193925"/>
    </source>
</evidence>
<evidence type="ECO:0000313" key="2">
    <source>
        <dbReference type="EMBL" id="SMH65581.1"/>
    </source>
</evidence>
<dbReference type="EMBL" id="CCCS020000032">
    <property type="protein sequence ID" value="CDQ10003.1"/>
    <property type="molecule type" value="Genomic_DNA"/>
</dbReference>
<dbReference type="AlphaFoldDB" id="A0A060UTB7"/>
<name>A0A060UTB7_9PROT</name>